<feature type="compositionally biased region" description="Polar residues" evidence="1">
    <location>
        <begin position="80"/>
        <end position="89"/>
    </location>
</feature>
<proteinExistence type="predicted"/>
<comment type="caution">
    <text evidence="2">The sequence shown here is derived from an EMBL/GenBank/DDBJ whole genome shotgun (WGS) entry which is preliminary data.</text>
</comment>
<feature type="compositionally biased region" description="Basic residues" evidence="1">
    <location>
        <begin position="1"/>
        <end position="12"/>
    </location>
</feature>
<feature type="compositionally biased region" description="Basic and acidic residues" evidence="1">
    <location>
        <begin position="35"/>
        <end position="60"/>
    </location>
</feature>
<evidence type="ECO:0000256" key="1">
    <source>
        <dbReference type="SAM" id="MobiDB-lite"/>
    </source>
</evidence>
<protein>
    <submittedName>
        <fullName evidence="2">Uncharacterized protein</fullName>
    </submittedName>
</protein>
<dbReference type="AlphaFoldDB" id="A0AAV7MB61"/>
<organism evidence="2 3">
    <name type="scientific">Pleurodeles waltl</name>
    <name type="common">Iberian ribbed newt</name>
    <dbReference type="NCBI Taxonomy" id="8319"/>
    <lineage>
        <taxon>Eukaryota</taxon>
        <taxon>Metazoa</taxon>
        <taxon>Chordata</taxon>
        <taxon>Craniata</taxon>
        <taxon>Vertebrata</taxon>
        <taxon>Euteleostomi</taxon>
        <taxon>Amphibia</taxon>
        <taxon>Batrachia</taxon>
        <taxon>Caudata</taxon>
        <taxon>Salamandroidea</taxon>
        <taxon>Salamandridae</taxon>
        <taxon>Pleurodelinae</taxon>
        <taxon>Pleurodeles</taxon>
    </lineage>
</organism>
<sequence>MERLVKVIKHTRAAGVPAPKGAEEQEQSVRAFCRRKTEMNRSDGRAGEEKETRSATRDDQGAGDVVAMDFQPEDLHNESESPSARSGYA</sequence>
<accession>A0AAV7MB61</accession>
<gene>
    <name evidence="2" type="ORF">NDU88_006076</name>
</gene>
<evidence type="ECO:0000313" key="3">
    <source>
        <dbReference type="Proteomes" id="UP001066276"/>
    </source>
</evidence>
<evidence type="ECO:0000313" key="2">
    <source>
        <dbReference type="EMBL" id="KAJ1101001.1"/>
    </source>
</evidence>
<reference evidence="2" key="1">
    <citation type="journal article" date="2022" name="bioRxiv">
        <title>Sequencing and chromosome-scale assembly of the giantPleurodeles waltlgenome.</title>
        <authorList>
            <person name="Brown T."/>
            <person name="Elewa A."/>
            <person name="Iarovenko S."/>
            <person name="Subramanian E."/>
            <person name="Araus A.J."/>
            <person name="Petzold A."/>
            <person name="Susuki M."/>
            <person name="Suzuki K.-i.T."/>
            <person name="Hayashi T."/>
            <person name="Toyoda A."/>
            <person name="Oliveira C."/>
            <person name="Osipova E."/>
            <person name="Leigh N.D."/>
            <person name="Simon A."/>
            <person name="Yun M.H."/>
        </authorList>
    </citation>
    <scope>NUCLEOTIDE SEQUENCE</scope>
    <source>
        <strain evidence="2">20211129_DDA</strain>
        <tissue evidence="2">Liver</tissue>
    </source>
</reference>
<name>A0AAV7MB61_PLEWA</name>
<keyword evidence="3" id="KW-1185">Reference proteome</keyword>
<dbReference type="Proteomes" id="UP001066276">
    <property type="component" value="Chromosome 10"/>
</dbReference>
<dbReference type="EMBL" id="JANPWB010000014">
    <property type="protein sequence ID" value="KAJ1101001.1"/>
    <property type="molecule type" value="Genomic_DNA"/>
</dbReference>
<feature type="region of interest" description="Disordered" evidence="1">
    <location>
        <begin position="1"/>
        <end position="89"/>
    </location>
</feature>